<dbReference type="PROSITE" id="PS50949">
    <property type="entry name" value="HTH_GNTR"/>
    <property type="match status" value="1"/>
</dbReference>
<evidence type="ECO:0000259" key="4">
    <source>
        <dbReference type="PROSITE" id="PS50949"/>
    </source>
</evidence>
<keyword evidence="3" id="KW-0804">Transcription</keyword>
<dbReference type="Proteomes" id="UP000092573">
    <property type="component" value="Chromosome"/>
</dbReference>
<sequence>MSTKNEIKNEIMNALKQEIITLKLKPGSILSETALSERYQISRTPLRDVLKQLSLESYIDVYPKKGNMVSFIDLESVEQMIFLRSVLEKEIMNHLSTTHLPLAGVHELKEILNRQQAAIQQDDAAEKFLHLDDAFHHALFRLAGREFLWNLIQQFNVHYARYRRLHMLKKEKLEDIHAEHQQMLDYLIHQETDRLDELIQHHLREDINSRYLQENFSDYIKA</sequence>
<evidence type="ECO:0000313" key="6">
    <source>
        <dbReference type="Proteomes" id="UP000092573"/>
    </source>
</evidence>
<evidence type="ECO:0000256" key="1">
    <source>
        <dbReference type="ARBA" id="ARBA00023015"/>
    </source>
</evidence>
<dbReference type="GO" id="GO:0003700">
    <property type="term" value="F:DNA-binding transcription factor activity"/>
    <property type="evidence" value="ECO:0007669"/>
    <property type="project" value="InterPro"/>
</dbReference>
<dbReference type="SMART" id="SM00895">
    <property type="entry name" value="FCD"/>
    <property type="match status" value="1"/>
</dbReference>
<dbReference type="PANTHER" id="PTHR43537">
    <property type="entry name" value="TRANSCRIPTIONAL REGULATOR, GNTR FAMILY"/>
    <property type="match status" value="1"/>
</dbReference>
<dbReference type="AlphaFoldDB" id="A0A1B1MZG3"/>
<dbReference type="Gene3D" id="1.10.10.10">
    <property type="entry name" value="Winged helix-like DNA-binding domain superfamily/Winged helix DNA-binding domain"/>
    <property type="match status" value="1"/>
</dbReference>
<reference evidence="5 6" key="1">
    <citation type="submission" date="2016-01" db="EMBL/GenBank/DDBJ databases">
        <title>Complete Genome Sequence of Paenibacillus yonginensis DCY84, a novel Plant Growth-Promoting Bacteria with Elicitation of Induced Systemic Resistance.</title>
        <authorList>
            <person name="Kim Y.J."/>
            <person name="Yang D.C."/>
            <person name="Sukweenadhi J."/>
        </authorList>
    </citation>
    <scope>NUCLEOTIDE SEQUENCE [LARGE SCALE GENOMIC DNA]</scope>
    <source>
        <strain evidence="5 6">DCY84</strain>
    </source>
</reference>
<dbReference type="SUPFAM" id="SSF46785">
    <property type="entry name" value="Winged helix' DNA-binding domain"/>
    <property type="match status" value="1"/>
</dbReference>
<protein>
    <submittedName>
        <fullName evidence="5">Transcriptional regulator</fullName>
    </submittedName>
</protein>
<keyword evidence="6" id="KW-1185">Reference proteome</keyword>
<dbReference type="GO" id="GO:0003677">
    <property type="term" value="F:DNA binding"/>
    <property type="evidence" value="ECO:0007669"/>
    <property type="project" value="UniProtKB-KW"/>
</dbReference>
<gene>
    <name evidence="5" type="ORF">AWM70_08180</name>
</gene>
<dbReference type="Gene3D" id="1.20.120.530">
    <property type="entry name" value="GntR ligand-binding domain-like"/>
    <property type="match status" value="1"/>
</dbReference>
<dbReference type="EMBL" id="CP014167">
    <property type="protein sequence ID" value="ANS74565.1"/>
    <property type="molecule type" value="Genomic_DNA"/>
</dbReference>
<dbReference type="STRING" id="1462996.AWM70_08180"/>
<dbReference type="InterPro" id="IPR036388">
    <property type="entry name" value="WH-like_DNA-bd_sf"/>
</dbReference>
<dbReference type="Pfam" id="PF00392">
    <property type="entry name" value="GntR"/>
    <property type="match status" value="1"/>
</dbReference>
<evidence type="ECO:0000256" key="3">
    <source>
        <dbReference type="ARBA" id="ARBA00023163"/>
    </source>
</evidence>
<dbReference type="InterPro" id="IPR008920">
    <property type="entry name" value="TF_FadR/GntR_C"/>
</dbReference>
<name>A0A1B1MZG3_9BACL</name>
<dbReference type="RefSeq" id="WP_068695358.1">
    <property type="nucleotide sequence ID" value="NZ_CP014167.1"/>
</dbReference>
<dbReference type="InterPro" id="IPR000524">
    <property type="entry name" value="Tscrpt_reg_HTH_GntR"/>
</dbReference>
<dbReference type="InterPro" id="IPR011711">
    <property type="entry name" value="GntR_C"/>
</dbReference>
<dbReference type="SUPFAM" id="SSF48008">
    <property type="entry name" value="GntR ligand-binding domain-like"/>
    <property type="match status" value="1"/>
</dbReference>
<dbReference type="SMART" id="SM00345">
    <property type="entry name" value="HTH_GNTR"/>
    <property type="match status" value="1"/>
</dbReference>
<keyword evidence="2" id="KW-0238">DNA-binding</keyword>
<accession>A0A1B1MZG3</accession>
<dbReference type="Pfam" id="PF07729">
    <property type="entry name" value="FCD"/>
    <property type="match status" value="1"/>
</dbReference>
<dbReference type="KEGG" id="pyg:AWM70_08180"/>
<feature type="domain" description="HTH gntR-type" evidence="4">
    <location>
        <begin position="5"/>
        <end position="72"/>
    </location>
</feature>
<dbReference type="InterPro" id="IPR036390">
    <property type="entry name" value="WH_DNA-bd_sf"/>
</dbReference>
<proteinExistence type="predicted"/>
<evidence type="ECO:0000313" key="5">
    <source>
        <dbReference type="EMBL" id="ANS74565.1"/>
    </source>
</evidence>
<keyword evidence="1" id="KW-0805">Transcription regulation</keyword>
<organism evidence="5 6">
    <name type="scientific">Paenibacillus yonginensis</name>
    <dbReference type="NCBI Taxonomy" id="1462996"/>
    <lineage>
        <taxon>Bacteria</taxon>
        <taxon>Bacillati</taxon>
        <taxon>Bacillota</taxon>
        <taxon>Bacilli</taxon>
        <taxon>Bacillales</taxon>
        <taxon>Paenibacillaceae</taxon>
        <taxon>Paenibacillus</taxon>
    </lineage>
</organism>
<evidence type="ECO:0000256" key="2">
    <source>
        <dbReference type="ARBA" id="ARBA00023125"/>
    </source>
</evidence>
<dbReference type="PANTHER" id="PTHR43537:SF49">
    <property type="entry name" value="TRANSCRIPTIONAL REGULATORY PROTEIN"/>
    <property type="match status" value="1"/>
</dbReference>